<evidence type="ECO:0000313" key="2">
    <source>
        <dbReference type="EMBL" id="RKF73364.1"/>
    </source>
</evidence>
<dbReference type="PANTHER" id="PTHR15002">
    <property type="entry name" value="RIBOSOMAL BIOGENESIS PROTEIN LAS1L"/>
    <property type="match status" value="1"/>
</dbReference>
<dbReference type="EMBL" id="MCBQ01009451">
    <property type="protein sequence ID" value="RKF73364.1"/>
    <property type="molecule type" value="Genomic_DNA"/>
</dbReference>
<evidence type="ECO:0000313" key="3">
    <source>
        <dbReference type="Proteomes" id="UP000283383"/>
    </source>
</evidence>
<dbReference type="GO" id="GO:0000460">
    <property type="term" value="P:maturation of 5.8S rRNA"/>
    <property type="evidence" value="ECO:0007669"/>
    <property type="project" value="TreeGrafter"/>
</dbReference>
<comment type="caution">
    <text evidence="2">The sequence shown here is derived from an EMBL/GenBank/DDBJ whole genome shotgun (WGS) entry which is preliminary data.</text>
</comment>
<evidence type="ECO:0000256" key="1">
    <source>
        <dbReference type="SAM" id="MobiDB-lite"/>
    </source>
</evidence>
<dbReference type="AlphaFoldDB" id="A0A420IFP5"/>
<organism evidence="2 3">
    <name type="scientific">Golovinomyces cichoracearum</name>
    <dbReference type="NCBI Taxonomy" id="62708"/>
    <lineage>
        <taxon>Eukaryota</taxon>
        <taxon>Fungi</taxon>
        <taxon>Dikarya</taxon>
        <taxon>Ascomycota</taxon>
        <taxon>Pezizomycotina</taxon>
        <taxon>Leotiomycetes</taxon>
        <taxon>Erysiphales</taxon>
        <taxon>Erysiphaceae</taxon>
        <taxon>Golovinomyces</taxon>
    </lineage>
</organism>
<dbReference type="GO" id="GO:0004519">
    <property type="term" value="F:endonuclease activity"/>
    <property type="evidence" value="ECO:0007669"/>
    <property type="project" value="InterPro"/>
</dbReference>
<dbReference type="Pfam" id="PF04031">
    <property type="entry name" value="Las1"/>
    <property type="match status" value="1"/>
</dbReference>
<keyword evidence="3" id="KW-1185">Reference proteome</keyword>
<dbReference type="PANTHER" id="PTHR15002:SF0">
    <property type="entry name" value="RIBOSOMAL BIOGENESIS PROTEIN LAS1L"/>
    <property type="match status" value="1"/>
</dbReference>
<dbReference type="STRING" id="62708.A0A420IFP5"/>
<protein>
    <submittedName>
        <fullName evidence="2">Putative cell morphogenesis protein las1-like protein</fullName>
    </submittedName>
</protein>
<reference evidence="2 3" key="1">
    <citation type="journal article" date="2018" name="BMC Genomics">
        <title>Comparative genome analyses reveal sequence features reflecting distinct modes of host-adaptation between dicot and monocot powdery mildew.</title>
        <authorList>
            <person name="Wu Y."/>
            <person name="Ma X."/>
            <person name="Pan Z."/>
            <person name="Kale S.D."/>
            <person name="Song Y."/>
            <person name="King H."/>
            <person name="Zhang Q."/>
            <person name="Presley C."/>
            <person name="Deng X."/>
            <person name="Wei C.I."/>
            <person name="Xiao S."/>
        </authorList>
    </citation>
    <scope>NUCLEOTIDE SEQUENCE [LARGE SCALE GENOMIC DNA]</scope>
    <source>
        <strain evidence="2">UMSG3</strain>
    </source>
</reference>
<name>A0A420IFP5_9PEZI</name>
<accession>A0A420IFP5</accession>
<gene>
    <name evidence="2" type="ORF">GcM3_094009</name>
</gene>
<sequence length="386" mass="44096">MVQYVITPWCHAQELVQIRHQFYVHFDKLCPENLPCGPAAVEEQDDHDDNLRLANVKQAVARVHIWMSRGNCPHLVESTAILNSALLHDRRGGFESYCLRAVYANAFSRFVTGLLDCHQDKRYKLSMYDIAKNIGLPSTFVELRHQATHEELPSLTRLRTATFEALEWIWNYYWVNIPTTTTTVASTTTDIHYAPAVPHEMKDNDDCETWLRKSLLRLKASQSRNIGPIDQDLSHQSILNQAREMNPQWSNDRILAALFHIQNLVSNDVAMLLLVTQLQAKLLETNSDTPTTTITTICKSKNNINSNSNPQSTKTILPSMSNNFHDIKAELHMMESHLCSTNRIGVQKKEKEETEETHIPLPEASPEEKGWTLWKGPWIPKPIGIV</sequence>
<dbReference type="GO" id="GO:0000470">
    <property type="term" value="P:maturation of LSU-rRNA"/>
    <property type="evidence" value="ECO:0007669"/>
    <property type="project" value="TreeGrafter"/>
</dbReference>
<feature type="region of interest" description="Disordered" evidence="1">
    <location>
        <begin position="347"/>
        <end position="368"/>
    </location>
</feature>
<proteinExistence type="predicted"/>
<dbReference type="Proteomes" id="UP000283383">
    <property type="component" value="Unassembled WGS sequence"/>
</dbReference>
<dbReference type="InterPro" id="IPR007174">
    <property type="entry name" value="Las1"/>
</dbReference>
<feature type="compositionally biased region" description="Basic and acidic residues" evidence="1">
    <location>
        <begin position="347"/>
        <end position="358"/>
    </location>
</feature>
<dbReference type="GO" id="GO:0090730">
    <property type="term" value="C:Las1 complex"/>
    <property type="evidence" value="ECO:0007669"/>
    <property type="project" value="InterPro"/>
</dbReference>
<dbReference type="GO" id="GO:0030687">
    <property type="term" value="C:preribosome, large subunit precursor"/>
    <property type="evidence" value="ECO:0007669"/>
    <property type="project" value="TreeGrafter"/>
</dbReference>